<proteinExistence type="predicted"/>
<dbReference type="AlphaFoldDB" id="E8T671"/>
<dbReference type="Proteomes" id="UP000006362">
    <property type="component" value="Chromosome"/>
</dbReference>
<reference evidence="1" key="1">
    <citation type="submission" date="2011-01" db="EMBL/GenBank/DDBJ databases">
        <title>Complete sequence of chromosome of Thermovibrio ammonificans HB-1.</title>
        <authorList>
            <consortium name="US DOE Joint Genome Institute"/>
            <person name="Lucas S."/>
            <person name="Copeland A."/>
            <person name="Lapidus A."/>
            <person name="Cheng J.-F."/>
            <person name="Goodwin L."/>
            <person name="Pitluck S."/>
            <person name="Davenport K."/>
            <person name="Detter J.C."/>
            <person name="Han C."/>
            <person name="Tapia R."/>
            <person name="Land M."/>
            <person name="Hauser L."/>
            <person name="Kyrpides N."/>
            <person name="Ivanova N."/>
            <person name="Ovchinnikova G."/>
            <person name="Vetriani C."/>
            <person name="Woyke T."/>
        </authorList>
    </citation>
    <scope>NUCLEOTIDE SEQUENCE [LARGE SCALE GENOMIC DNA]</scope>
    <source>
        <strain evidence="1">HB-1</strain>
    </source>
</reference>
<name>E8T671_THEA1</name>
<organism evidence="1 2">
    <name type="scientific">Thermovibrio ammonificans (strain DSM 15698 / JCM 12110 / HB-1)</name>
    <dbReference type="NCBI Taxonomy" id="648996"/>
    <lineage>
        <taxon>Bacteria</taxon>
        <taxon>Pseudomonadati</taxon>
        <taxon>Aquificota</taxon>
        <taxon>Aquificia</taxon>
        <taxon>Desulfurobacteriales</taxon>
        <taxon>Desulfurobacteriaceae</taxon>
        <taxon>Thermovibrio</taxon>
    </lineage>
</organism>
<accession>E8T671</accession>
<gene>
    <name evidence="1" type="ordered locus">Theam_0687</name>
</gene>
<dbReference type="RefSeq" id="WP_013537441.1">
    <property type="nucleotide sequence ID" value="NC_014926.1"/>
</dbReference>
<dbReference type="KEGG" id="tam:Theam_0687"/>
<evidence type="ECO:0000313" key="2">
    <source>
        <dbReference type="Proteomes" id="UP000006362"/>
    </source>
</evidence>
<dbReference type="STRING" id="648996.Theam_0687"/>
<sequence length="154" mass="17579">MSCCNFGREDEEYLHSEAQRRFFEGLSRRFCHLGFQPKTVKAEYLERLNRLARALMGSEAELCPLKAASLLERSSSPLSKEVVYVLDLLVSLLEKLLLYRLNGPEGREPLEVELDTVMELFGYPFKSAELHSKLELALNGLLTALYNFTEEGDD</sequence>
<keyword evidence="2" id="KW-1185">Reference proteome</keyword>
<dbReference type="EMBL" id="CP002444">
    <property type="protein sequence ID" value="ADU96655.1"/>
    <property type="molecule type" value="Genomic_DNA"/>
</dbReference>
<evidence type="ECO:0000313" key="1">
    <source>
        <dbReference type="EMBL" id="ADU96655.1"/>
    </source>
</evidence>
<protein>
    <submittedName>
        <fullName evidence="1">Uncharacterized protein</fullName>
    </submittedName>
</protein>
<dbReference type="HOGENOM" id="CLU_1710348_0_0_0"/>